<proteinExistence type="predicted"/>
<name>A0A176YXF6_9BRAD</name>
<reference evidence="1 2" key="1">
    <citation type="submission" date="2016-03" db="EMBL/GenBank/DDBJ databases">
        <title>Draft Genome Sequence of the Strain BR 10245 (Bradyrhizobium sp.) isolated from nodules of Centrolobium paraense.</title>
        <authorList>
            <person name="Simoes-Araujo J.L.Sr."/>
            <person name="Barauna A.C."/>
            <person name="Silva K."/>
            <person name="Zilli J.E."/>
        </authorList>
    </citation>
    <scope>NUCLEOTIDE SEQUENCE [LARGE SCALE GENOMIC DNA]</scope>
    <source>
        <strain evidence="1 2">BR 10245</strain>
    </source>
</reference>
<dbReference type="AlphaFoldDB" id="A0A176YXF6"/>
<protein>
    <submittedName>
        <fullName evidence="1">Uncharacterized protein</fullName>
    </submittedName>
</protein>
<dbReference type="Proteomes" id="UP000076959">
    <property type="component" value="Unassembled WGS sequence"/>
</dbReference>
<gene>
    <name evidence="1" type="ORF">AYJ54_06005</name>
</gene>
<dbReference type="OrthoDB" id="8410714at2"/>
<dbReference type="RefSeq" id="WP_063698864.1">
    <property type="nucleotide sequence ID" value="NZ_LUUB01000040.1"/>
</dbReference>
<organism evidence="1 2">
    <name type="scientific">Bradyrhizobium centrolobii</name>
    <dbReference type="NCBI Taxonomy" id="1505087"/>
    <lineage>
        <taxon>Bacteria</taxon>
        <taxon>Pseudomonadati</taxon>
        <taxon>Pseudomonadota</taxon>
        <taxon>Alphaproteobacteria</taxon>
        <taxon>Hyphomicrobiales</taxon>
        <taxon>Nitrobacteraceae</taxon>
        <taxon>Bradyrhizobium</taxon>
    </lineage>
</organism>
<dbReference type="STRING" id="1505087.AYJ54_06005"/>
<dbReference type="EMBL" id="LUUB01000040">
    <property type="protein sequence ID" value="OAF12383.1"/>
    <property type="molecule type" value="Genomic_DNA"/>
</dbReference>
<evidence type="ECO:0000313" key="1">
    <source>
        <dbReference type="EMBL" id="OAF12383.1"/>
    </source>
</evidence>
<accession>A0A176YXF6</accession>
<evidence type="ECO:0000313" key="2">
    <source>
        <dbReference type="Proteomes" id="UP000076959"/>
    </source>
</evidence>
<comment type="caution">
    <text evidence="1">The sequence shown here is derived from an EMBL/GenBank/DDBJ whole genome shotgun (WGS) entry which is preliminary data.</text>
</comment>
<sequence length="189" mass="22021">MNFIQPSLGRDLARLQNVFKKLALPDHPLRDQAIRLRDEISMSWRRLAEQDEWFAWPSTAASRGPTNEKLTGSDWRSQGMLSLLGYHVGKTQPIHPSIRESILEYAFEHHLPPIGDVAYFDEWGEPRSARRLQKLANTLASLARNAKRRDPLALSRAIDEWEQDLTFLYEQYYVRLFHFGWPATEPYDA</sequence>
<keyword evidence="2" id="KW-1185">Reference proteome</keyword>